<feature type="domain" description="N-acetyltransferase" evidence="1">
    <location>
        <begin position="1"/>
        <end position="168"/>
    </location>
</feature>
<proteinExistence type="predicted"/>
<dbReference type="CDD" id="cd04301">
    <property type="entry name" value="NAT_SF"/>
    <property type="match status" value="1"/>
</dbReference>
<accession>A0AAW4MVP4</accession>
<organism evidence="2 4">
    <name type="scientific">Catenibacterium mitsuokai</name>
    <dbReference type="NCBI Taxonomy" id="100886"/>
    <lineage>
        <taxon>Bacteria</taxon>
        <taxon>Bacillati</taxon>
        <taxon>Bacillota</taxon>
        <taxon>Erysipelotrichia</taxon>
        <taxon>Erysipelotrichales</taxon>
        <taxon>Coprobacillaceae</taxon>
        <taxon>Catenibacterium</taxon>
    </lineage>
</organism>
<dbReference type="InterPro" id="IPR016181">
    <property type="entry name" value="Acyl_CoA_acyltransferase"/>
</dbReference>
<evidence type="ECO:0000313" key="5">
    <source>
        <dbReference type="Proteomes" id="UP001197492"/>
    </source>
</evidence>
<sequence>MHVRASEIKDLSRVMDLINQAKEYFKDNDINQWQKGYPDISTILDDIISGNSYVLSKHSHTYGTMHFIIGIEPSYVRIYNGHWLTDTRHYGIIHRFAIDNNHKGNGYAKKLLDYAVNICKQSGTPSIRLDIEKNNKPMREFILKNGFKHCGTVRLKNNEEREAYERLI</sequence>
<dbReference type="Proteomes" id="UP001197492">
    <property type="component" value="Unassembled WGS sequence"/>
</dbReference>
<dbReference type="AlphaFoldDB" id="A0AAW4MVP4"/>
<name>A0AAW4MVP4_9FIRM</name>
<dbReference type="SUPFAM" id="SSF55729">
    <property type="entry name" value="Acyl-CoA N-acyltransferases (Nat)"/>
    <property type="match status" value="1"/>
</dbReference>
<evidence type="ECO:0000313" key="4">
    <source>
        <dbReference type="Proteomes" id="UP001196408"/>
    </source>
</evidence>
<dbReference type="Proteomes" id="UP001196408">
    <property type="component" value="Unassembled WGS sequence"/>
</dbReference>
<protein>
    <submittedName>
        <fullName evidence="2">GNAT family N-acetyltransferase</fullName>
    </submittedName>
</protein>
<dbReference type="RefSeq" id="WP_022424796.1">
    <property type="nucleotide sequence ID" value="NZ_JAHOEB010000072.1"/>
</dbReference>
<dbReference type="EMBL" id="JAHOEF010000072">
    <property type="protein sequence ID" value="MBV3383392.1"/>
    <property type="molecule type" value="Genomic_DNA"/>
</dbReference>
<keyword evidence="5" id="KW-1185">Reference proteome</keyword>
<dbReference type="InterPro" id="IPR000182">
    <property type="entry name" value="GNAT_dom"/>
</dbReference>
<comment type="caution">
    <text evidence="2">The sequence shown here is derived from an EMBL/GenBank/DDBJ whole genome shotgun (WGS) entry which is preliminary data.</text>
</comment>
<dbReference type="PROSITE" id="PS51186">
    <property type="entry name" value="GNAT"/>
    <property type="match status" value="1"/>
</dbReference>
<dbReference type="Gene3D" id="3.40.630.30">
    <property type="match status" value="1"/>
</dbReference>
<reference evidence="2 5" key="1">
    <citation type="submission" date="2021-06" db="EMBL/GenBank/DDBJ databases">
        <title>Collection of gut derived symbiotic bacterial strains cultured from healthy donors.</title>
        <authorList>
            <person name="Lin H."/>
            <person name="Littmann E."/>
            <person name="Pamer E.G."/>
        </authorList>
    </citation>
    <scope>NUCLEOTIDE SEQUENCE</scope>
    <source>
        <strain evidence="3 5">MSK.21.70</strain>
        <strain evidence="2">MSK.21.82</strain>
    </source>
</reference>
<dbReference type="GO" id="GO:0016747">
    <property type="term" value="F:acyltransferase activity, transferring groups other than amino-acyl groups"/>
    <property type="evidence" value="ECO:0007669"/>
    <property type="project" value="InterPro"/>
</dbReference>
<gene>
    <name evidence="2" type="ORF">KSV97_09255</name>
    <name evidence="3" type="ORF">KSW06_09080</name>
</gene>
<dbReference type="EMBL" id="JAHOEL010000070">
    <property type="protein sequence ID" value="MBV3393396.1"/>
    <property type="molecule type" value="Genomic_DNA"/>
</dbReference>
<evidence type="ECO:0000313" key="3">
    <source>
        <dbReference type="EMBL" id="MBV3393396.1"/>
    </source>
</evidence>
<dbReference type="Pfam" id="PF00583">
    <property type="entry name" value="Acetyltransf_1"/>
    <property type="match status" value="1"/>
</dbReference>
<evidence type="ECO:0000313" key="2">
    <source>
        <dbReference type="EMBL" id="MBV3383392.1"/>
    </source>
</evidence>
<evidence type="ECO:0000259" key="1">
    <source>
        <dbReference type="PROSITE" id="PS51186"/>
    </source>
</evidence>